<evidence type="ECO:0000313" key="9">
    <source>
        <dbReference type="EMBL" id="BBM35930.1"/>
    </source>
</evidence>
<dbReference type="Gene3D" id="1.10.3720.10">
    <property type="entry name" value="MetI-like"/>
    <property type="match status" value="1"/>
</dbReference>
<feature type="transmembrane region" description="Helical" evidence="7">
    <location>
        <begin position="110"/>
        <end position="131"/>
    </location>
</feature>
<name>A0A510J9E6_9FUSO</name>
<comment type="similarity">
    <text evidence="7">Belongs to the binding-protein-dependent transport system permease family.</text>
</comment>
<sequence>MKETKKDKFIYYITVFFIILFSVGPIFWCFLISITPEGDLLKNNTRLLPETITFINYKNLFSIGSKESETLLNGLSNSMYLSFVTVLIGMPLSVITGYTLARYKFKYKNLIIGFILLTIVIPVFTTIIPIYSFFMEHSMLDSMFWTSVIFISAFIPLNIWIIMNYFRELPEDLWEAAAIEGANERQLFFQIALPLAMPIVLTSSLIIFLMSWKQYIIPVLLLSSHNNKVLTLIMSEFMTRDAVNYSVIAMSGIIVIIPPLLASMVFRKYLVSGLTAGSVKE</sequence>
<keyword evidence="2 7" id="KW-0813">Transport</keyword>
<gene>
    <name evidence="9" type="ORF">JCM16774_0860</name>
</gene>
<evidence type="ECO:0000256" key="4">
    <source>
        <dbReference type="ARBA" id="ARBA00022692"/>
    </source>
</evidence>
<evidence type="ECO:0000313" key="10">
    <source>
        <dbReference type="Proteomes" id="UP000321606"/>
    </source>
</evidence>
<evidence type="ECO:0000259" key="8">
    <source>
        <dbReference type="PROSITE" id="PS50928"/>
    </source>
</evidence>
<evidence type="ECO:0000256" key="6">
    <source>
        <dbReference type="ARBA" id="ARBA00023136"/>
    </source>
</evidence>
<dbReference type="STRING" id="714315.GCA_000516535_00852"/>
<organism evidence="9 10">
    <name type="scientific">Pseudoleptotrichia goodfellowii</name>
    <dbReference type="NCBI Taxonomy" id="157692"/>
    <lineage>
        <taxon>Bacteria</taxon>
        <taxon>Fusobacteriati</taxon>
        <taxon>Fusobacteriota</taxon>
        <taxon>Fusobacteriia</taxon>
        <taxon>Fusobacteriales</taxon>
        <taxon>Leptotrichiaceae</taxon>
        <taxon>Pseudoleptotrichia</taxon>
    </lineage>
</organism>
<evidence type="ECO:0000256" key="5">
    <source>
        <dbReference type="ARBA" id="ARBA00022989"/>
    </source>
</evidence>
<dbReference type="RefSeq" id="WP_026737367.1">
    <property type="nucleotide sequence ID" value="NZ_AP019822.1"/>
</dbReference>
<dbReference type="PANTHER" id="PTHR32243:SF18">
    <property type="entry name" value="INNER MEMBRANE ABC TRANSPORTER PERMEASE PROTEIN YCJP"/>
    <property type="match status" value="1"/>
</dbReference>
<evidence type="ECO:0000256" key="7">
    <source>
        <dbReference type="RuleBase" id="RU363032"/>
    </source>
</evidence>
<keyword evidence="4 7" id="KW-0812">Transmembrane</keyword>
<evidence type="ECO:0000256" key="1">
    <source>
        <dbReference type="ARBA" id="ARBA00004651"/>
    </source>
</evidence>
<evidence type="ECO:0000256" key="2">
    <source>
        <dbReference type="ARBA" id="ARBA00022448"/>
    </source>
</evidence>
<feature type="transmembrane region" description="Helical" evidence="7">
    <location>
        <begin position="187"/>
        <end position="212"/>
    </location>
</feature>
<dbReference type="GO" id="GO:0005886">
    <property type="term" value="C:plasma membrane"/>
    <property type="evidence" value="ECO:0007669"/>
    <property type="project" value="UniProtKB-SubCell"/>
</dbReference>
<feature type="transmembrane region" description="Helical" evidence="7">
    <location>
        <begin position="79"/>
        <end position="98"/>
    </location>
</feature>
<keyword evidence="3" id="KW-1003">Cell membrane</keyword>
<accession>A0A510J9E6</accession>
<dbReference type="InterPro" id="IPR000515">
    <property type="entry name" value="MetI-like"/>
</dbReference>
<reference evidence="9 10" key="1">
    <citation type="submission" date="2019-07" db="EMBL/GenBank/DDBJ databases">
        <title>Complete Genome Sequence of Leptotrichia goodfellowii Strain JCM 16774.</title>
        <authorList>
            <person name="Watanabe S."/>
            <person name="Cui L."/>
        </authorList>
    </citation>
    <scope>NUCLEOTIDE SEQUENCE [LARGE SCALE GENOMIC DNA]</scope>
    <source>
        <strain evidence="9 10">JCM16774</strain>
    </source>
</reference>
<keyword evidence="6 7" id="KW-0472">Membrane</keyword>
<dbReference type="SUPFAM" id="SSF161098">
    <property type="entry name" value="MetI-like"/>
    <property type="match status" value="1"/>
</dbReference>
<dbReference type="PANTHER" id="PTHR32243">
    <property type="entry name" value="MALTOSE TRANSPORT SYSTEM PERMEASE-RELATED"/>
    <property type="match status" value="1"/>
</dbReference>
<dbReference type="Pfam" id="PF00528">
    <property type="entry name" value="BPD_transp_1"/>
    <property type="match status" value="1"/>
</dbReference>
<dbReference type="Proteomes" id="UP000321606">
    <property type="component" value="Chromosome"/>
</dbReference>
<dbReference type="InterPro" id="IPR035906">
    <property type="entry name" value="MetI-like_sf"/>
</dbReference>
<protein>
    <submittedName>
        <fullName evidence="9">ABC transporter, permease protein</fullName>
    </submittedName>
</protein>
<comment type="subcellular location">
    <subcellularLocation>
        <location evidence="1 7">Cell membrane</location>
        <topology evidence="1 7">Multi-pass membrane protein</topology>
    </subcellularLocation>
</comment>
<feature type="domain" description="ABC transmembrane type-1" evidence="8">
    <location>
        <begin position="75"/>
        <end position="266"/>
    </location>
</feature>
<dbReference type="OrthoDB" id="9794684at2"/>
<dbReference type="AlphaFoldDB" id="A0A510J9E6"/>
<dbReference type="PROSITE" id="PS50928">
    <property type="entry name" value="ABC_TM1"/>
    <property type="match status" value="1"/>
</dbReference>
<feature type="transmembrane region" description="Helical" evidence="7">
    <location>
        <begin position="143"/>
        <end position="166"/>
    </location>
</feature>
<proteinExistence type="inferred from homology"/>
<feature type="transmembrane region" description="Helical" evidence="7">
    <location>
        <begin position="9"/>
        <end position="34"/>
    </location>
</feature>
<keyword evidence="5 7" id="KW-1133">Transmembrane helix</keyword>
<dbReference type="CDD" id="cd06261">
    <property type="entry name" value="TM_PBP2"/>
    <property type="match status" value="1"/>
</dbReference>
<dbReference type="EMBL" id="AP019822">
    <property type="protein sequence ID" value="BBM35930.1"/>
    <property type="molecule type" value="Genomic_DNA"/>
</dbReference>
<feature type="transmembrane region" description="Helical" evidence="7">
    <location>
        <begin position="242"/>
        <end position="262"/>
    </location>
</feature>
<dbReference type="InterPro" id="IPR050901">
    <property type="entry name" value="BP-dep_ABC_trans_perm"/>
</dbReference>
<evidence type="ECO:0000256" key="3">
    <source>
        <dbReference type="ARBA" id="ARBA00022475"/>
    </source>
</evidence>
<dbReference type="KEGG" id="lgo:JCM16774_0860"/>
<dbReference type="GO" id="GO:0055085">
    <property type="term" value="P:transmembrane transport"/>
    <property type="evidence" value="ECO:0007669"/>
    <property type="project" value="InterPro"/>
</dbReference>